<reference evidence="2" key="1">
    <citation type="journal article" date="2001" name="J. Bacteriol.">
        <title>Potential symbiosis-specific genes uncovered by sequencing a 410-kb DNA region of the Bradyrhizobium japonicum chromosome.</title>
        <authorList>
            <person name="Gottfert M."/>
            <person name="Rothlisberger S."/>
            <person name="Kundig C."/>
            <person name="Beck C."/>
            <person name="Marty R."/>
            <person name="Hennecke H."/>
        </authorList>
    </citation>
    <scope>NUCLEOTIDE SEQUENCE</scope>
    <source>
        <strain evidence="2">110spc4</strain>
    </source>
</reference>
<sequence length="61" mass="6918">MDALDGWKPIRPAGVYDLLEPSRRLAQPGDRQALNRRGTAIRDHPEVLADRMRNPCFDTTS</sequence>
<gene>
    <name evidence="2" type="primary">id247</name>
</gene>
<dbReference type="AlphaFoldDB" id="Q9ANG0"/>
<organism evidence="2">
    <name type="scientific">Bradyrhizobium japonicum</name>
    <dbReference type="NCBI Taxonomy" id="375"/>
    <lineage>
        <taxon>Bacteria</taxon>
        <taxon>Pseudomonadati</taxon>
        <taxon>Pseudomonadota</taxon>
        <taxon>Alphaproteobacteria</taxon>
        <taxon>Hyphomicrobiales</taxon>
        <taxon>Nitrobacteraceae</taxon>
        <taxon>Bradyrhizobium</taxon>
    </lineage>
</organism>
<feature type="region of interest" description="Disordered" evidence="1">
    <location>
        <begin position="27"/>
        <end position="47"/>
    </location>
</feature>
<evidence type="ECO:0000256" key="1">
    <source>
        <dbReference type="SAM" id="MobiDB-lite"/>
    </source>
</evidence>
<name>Q9ANG0_BRAJP</name>
<dbReference type="EMBL" id="AH010242">
    <property type="protein sequence ID" value="AAG60812.1"/>
    <property type="molecule type" value="Genomic_DNA"/>
</dbReference>
<proteinExistence type="predicted"/>
<protein>
    <submittedName>
        <fullName evidence="2">ID247</fullName>
    </submittedName>
</protein>
<accession>Q9ANG0</accession>
<evidence type="ECO:0000313" key="2">
    <source>
        <dbReference type="EMBL" id="AAG60812.1"/>
    </source>
</evidence>